<dbReference type="AlphaFoldDB" id="A0A3S9B788"/>
<dbReference type="GO" id="GO:0006354">
    <property type="term" value="P:DNA-templated transcription elongation"/>
    <property type="evidence" value="ECO:0007669"/>
    <property type="project" value="InterPro"/>
</dbReference>
<dbReference type="PANTHER" id="PTHR30265">
    <property type="entry name" value="RHO-INTERACTING TRANSCRIPTION TERMINATION FACTOR NUSG"/>
    <property type="match status" value="1"/>
</dbReference>
<dbReference type="Proteomes" id="UP000268192">
    <property type="component" value="Chromosome"/>
</dbReference>
<dbReference type="Pfam" id="PF02357">
    <property type="entry name" value="NusG"/>
    <property type="match status" value="1"/>
</dbReference>
<keyword evidence="1" id="KW-0889">Transcription antitermination</keyword>
<gene>
    <name evidence="5" type="ORF">D5400_17040</name>
</gene>
<sequence length="229" mass="25965">MRTMMMAKIEQQLNDPEAADRAFQRWQRDRALDKALREGLERESFPREGGPVARWYVLRVKRRTEERVAEAVDKLGLTRWVPIEMVNAKHRRHGGSRIVERPIFEGFVFVELVGNAYAWLFLLGIQGVQSILGSEHGPMPVDRRKMSDLMKMVDAGVFDGKKGARDRAKALIANDFPVGCSVTIASGPFEYLNAVVDGYAPNRHVRAMVNLFGRQCAVDLSIDQIKRLV</sequence>
<evidence type="ECO:0000313" key="5">
    <source>
        <dbReference type="EMBL" id="AZN72754.1"/>
    </source>
</evidence>
<proteinExistence type="predicted"/>
<name>A0A3S9B788_9HYPH</name>
<keyword evidence="3" id="KW-0804">Transcription</keyword>
<dbReference type="PANTHER" id="PTHR30265:SF4">
    <property type="entry name" value="KOW MOTIF FAMILY PROTEIN, EXPRESSED"/>
    <property type="match status" value="1"/>
</dbReference>
<reference evidence="5 6" key="1">
    <citation type="submission" date="2018-09" db="EMBL/GenBank/DDBJ databases">
        <title>Marinorhizobium profundi gen. nov., sp. nov., isolated from a deep-sea sediment sample from the New Britain Trench and proposal of Marinorhizobiaceae fam. nov. in the order Rhizobiales of the class Alphaproteobacteria.</title>
        <authorList>
            <person name="Cao J."/>
        </authorList>
    </citation>
    <scope>NUCLEOTIDE SEQUENCE [LARGE SCALE GENOMIC DNA]</scope>
    <source>
        <strain evidence="5 6">WS11</strain>
    </source>
</reference>
<keyword evidence="2" id="KW-0805">Transcription regulation</keyword>
<dbReference type="Gene3D" id="3.30.70.940">
    <property type="entry name" value="NusG, N-terminal domain"/>
    <property type="match status" value="1"/>
</dbReference>
<feature type="domain" description="NusG-like N-terminal" evidence="4">
    <location>
        <begin position="52"/>
        <end position="153"/>
    </location>
</feature>
<dbReference type="SUPFAM" id="SSF50104">
    <property type="entry name" value="Translation proteins SH3-like domain"/>
    <property type="match status" value="1"/>
</dbReference>
<dbReference type="SUPFAM" id="SSF82679">
    <property type="entry name" value="N-utilization substance G protein NusG, N-terminal domain"/>
    <property type="match status" value="1"/>
</dbReference>
<organism evidence="5 6">
    <name type="scientific">Georhizobium profundi</name>
    <dbReference type="NCBI Taxonomy" id="2341112"/>
    <lineage>
        <taxon>Bacteria</taxon>
        <taxon>Pseudomonadati</taxon>
        <taxon>Pseudomonadota</taxon>
        <taxon>Alphaproteobacteria</taxon>
        <taxon>Hyphomicrobiales</taxon>
        <taxon>Rhizobiaceae</taxon>
        <taxon>Georhizobium</taxon>
    </lineage>
</organism>
<dbReference type="InterPro" id="IPR036735">
    <property type="entry name" value="NGN_dom_sf"/>
</dbReference>
<dbReference type="InterPro" id="IPR014722">
    <property type="entry name" value="Rib_uL2_dom2"/>
</dbReference>
<protein>
    <recommendedName>
        <fullName evidence="4">NusG-like N-terminal domain-containing protein</fullName>
    </recommendedName>
</protein>
<accession>A0A3S9B788</accession>
<dbReference type="SMART" id="SM00738">
    <property type="entry name" value="NGN"/>
    <property type="match status" value="1"/>
</dbReference>
<dbReference type="InterPro" id="IPR043425">
    <property type="entry name" value="NusG-like"/>
</dbReference>
<evidence type="ECO:0000313" key="6">
    <source>
        <dbReference type="Proteomes" id="UP000268192"/>
    </source>
</evidence>
<dbReference type="InterPro" id="IPR008991">
    <property type="entry name" value="Translation_prot_SH3-like_sf"/>
</dbReference>
<evidence type="ECO:0000256" key="2">
    <source>
        <dbReference type="ARBA" id="ARBA00023015"/>
    </source>
</evidence>
<dbReference type="GO" id="GO:0031564">
    <property type="term" value="P:transcription antitermination"/>
    <property type="evidence" value="ECO:0007669"/>
    <property type="project" value="UniProtKB-KW"/>
</dbReference>
<dbReference type="OrthoDB" id="8372817at2"/>
<evidence type="ECO:0000256" key="1">
    <source>
        <dbReference type="ARBA" id="ARBA00022814"/>
    </source>
</evidence>
<dbReference type="Gene3D" id="2.30.30.30">
    <property type="match status" value="1"/>
</dbReference>
<dbReference type="CDD" id="cd08000">
    <property type="entry name" value="NGN"/>
    <property type="match status" value="1"/>
</dbReference>
<dbReference type="KEGG" id="abaw:D5400_17040"/>
<evidence type="ECO:0000259" key="4">
    <source>
        <dbReference type="SMART" id="SM00738"/>
    </source>
</evidence>
<keyword evidence="6" id="KW-1185">Reference proteome</keyword>
<evidence type="ECO:0000256" key="3">
    <source>
        <dbReference type="ARBA" id="ARBA00023163"/>
    </source>
</evidence>
<dbReference type="EMBL" id="CP032509">
    <property type="protein sequence ID" value="AZN72754.1"/>
    <property type="molecule type" value="Genomic_DNA"/>
</dbReference>
<dbReference type="InterPro" id="IPR006645">
    <property type="entry name" value="NGN-like_dom"/>
</dbReference>